<accession>A0AAP2G556</accession>
<keyword evidence="4" id="KW-0862">Zinc</keyword>
<dbReference type="RefSeq" id="WP_327795231.1">
    <property type="nucleotide sequence ID" value="NZ_JADQAZ010000003.1"/>
</dbReference>
<keyword evidence="3" id="KW-0479">Metal-binding</keyword>
<dbReference type="InterPro" id="IPR050013">
    <property type="entry name" value="OtnC"/>
</dbReference>
<evidence type="ECO:0000256" key="2">
    <source>
        <dbReference type="ARBA" id="ARBA00010037"/>
    </source>
</evidence>
<feature type="domain" description="Class II aldolase/adducin N-terminal" evidence="12">
    <location>
        <begin position="10"/>
        <end position="188"/>
    </location>
</feature>
<comment type="similarity">
    <text evidence="2">Belongs to the aldolase class II family. AraD/FucA subfamily.</text>
</comment>
<reference evidence="13 14" key="1">
    <citation type="journal article" date="2021" name="Arch. Microbiol.">
        <title>Harenicola maris gen. nov., sp. nov. isolated from the Sea of Japan shallow sediments.</title>
        <authorList>
            <person name="Romanenko L.A."/>
            <person name="Kurilenko V.V."/>
            <person name="Chernysheva N.Y."/>
            <person name="Tekutyeva L.A."/>
            <person name="Velansky P.V."/>
            <person name="Svetashev V.I."/>
            <person name="Isaeva M.P."/>
        </authorList>
    </citation>
    <scope>NUCLEOTIDE SEQUENCE [LARGE SCALE GENOMIC DNA]</scope>
    <source>
        <strain evidence="13 14">KMM 3653</strain>
    </source>
</reference>
<evidence type="ECO:0000256" key="3">
    <source>
        <dbReference type="ARBA" id="ARBA00022723"/>
    </source>
</evidence>
<evidence type="ECO:0000256" key="1">
    <source>
        <dbReference type="ARBA" id="ARBA00001947"/>
    </source>
</evidence>
<keyword evidence="6" id="KW-0119">Carbohydrate metabolism</keyword>
<dbReference type="GO" id="GO:0005829">
    <property type="term" value="C:cytosol"/>
    <property type="evidence" value="ECO:0007669"/>
    <property type="project" value="TreeGrafter"/>
</dbReference>
<dbReference type="InterPro" id="IPR001303">
    <property type="entry name" value="Aldolase_II/adducin_N"/>
</dbReference>
<evidence type="ECO:0000256" key="6">
    <source>
        <dbReference type="ARBA" id="ARBA00023277"/>
    </source>
</evidence>
<dbReference type="FunFam" id="3.40.225.10:FF:000008">
    <property type="entry name" value="Sugar aldolase"/>
    <property type="match status" value="1"/>
</dbReference>
<dbReference type="SMART" id="SM01007">
    <property type="entry name" value="Aldolase_II"/>
    <property type="match status" value="1"/>
</dbReference>
<protein>
    <recommendedName>
        <fullName evidence="9">3-oxo-tetronate 4-phosphate decarboxylase</fullName>
        <ecNumber evidence="8">4.1.1.104</ecNumber>
    </recommendedName>
</protein>
<evidence type="ECO:0000256" key="11">
    <source>
        <dbReference type="ARBA" id="ARBA00048603"/>
    </source>
</evidence>
<dbReference type="EC" id="4.1.1.104" evidence="8"/>
<dbReference type="GO" id="GO:0019323">
    <property type="term" value="P:pentose catabolic process"/>
    <property type="evidence" value="ECO:0007669"/>
    <property type="project" value="InterPro"/>
</dbReference>
<comment type="function">
    <text evidence="7">Catalyzes the decarboxylation of 3-oxo-tetronate 4-phosphate to dihydroxyacetone phosphate (DHAP) and CO(2).</text>
</comment>
<evidence type="ECO:0000256" key="10">
    <source>
        <dbReference type="ARBA" id="ARBA00047520"/>
    </source>
</evidence>
<evidence type="ECO:0000313" key="13">
    <source>
        <dbReference type="EMBL" id="MBT0959020.1"/>
    </source>
</evidence>
<dbReference type="AlphaFoldDB" id="A0AAP2G556"/>
<dbReference type="InterPro" id="IPR050197">
    <property type="entry name" value="Aldolase_class_II_sugar_metab"/>
</dbReference>
<evidence type="ECO:0000256" key="7">
    <source>
        <dbReference type="ARBA" id="ARBA00044745"/>
    </source>
</evidence>
<evidence type="ECO:0000256" key="8">
    <source>
        <dbReference type="ARBA" id="ARBA00044772"/>
    </source>
</evidence>
<keyword evidence="5" id="KW-0456">Lyase</keyword>
<comment type="catalytic activity">
    <reaction evidence="10">
        <text>3-dehydro-4-O-phospho-D-erythronate + H(+) = dihydroxyacetone phosphate + CO2</text>
        <dbReference type="Rhea" id="RHEA:52416"/>
        <dbReference type="ChEBI" id="CHEBI:15378"/>
        <dbReference type="ChEBI" id="CHEBI:16526"/>
        <dbReference type="ChEBI" id="CHEBI:57642"/>
        <dbReference type="ChEBI" id="CHEBI:136593"/>
        <dbReference type="EC" id="4.1.1.104"/>
    </reaction>
</comment>
<sequence length="213" mass="23157">MTEQEADLRHQMVRLCKSLFDRGFSVGSAGNVSAKLPDGILMTPTNSTLGSLEAERISKVDASGKHVAGDRPSKEVFLHQAFYETRPRAGAVVHLHSTWATAMSCLVDIDPDDCIPPLTPYVVMRVGRVKLLPYVKPGDPKMGEMIRDLNGEFSAALLANHGPVVSGKDLFSAVCAAEELEETAKLLIALEGRKTRLLTPDQLTELNNTFKGL</sequence>
<evidence type="ECO:0000313" key="14">
    <source>
        <dbReference type="Proteomes" id="UP001315686"/>
    </source>
</evidence>
<comment type="cofactor">
    <cofactor evidence="1">
        <name>Zn(2+)</name>
        <dbReference type="ChEBI" id="CHEBI:29105"/>
    </cofactor>
</comment>
<evidence type="ECO:0000259" key="12">
    <source>
        <dbReference type="SMART" id="SM01007"/>
    </source>
</evidence>
<dbReference type="GO" id="GO:0016832">
    <property type="term" value="F:aldehyde-lyase activity"/>
    <property type="evidence" value="ECO:0007669"/>
    <property type="project" value="InterPro"/>
</dbReference>
<dbReference type="Proteomes" id="UP001315686">
    <property type="component" value="Unassembled WGS sequence"/>
</dbReference>
<dbReference type="InterPro" id="IPR036409">
    <property type="entry name" value="Aldolase_II/adducin_N_sf"/>
</dbReference>
<dbReference type="NCBIfam" id="NF006000">
    <property type="entry name" value="PRK08130.1"/>
    <property type="match status" value="1"/>
</dbReference>
<evidence type="ECO:0000256" key="9">
    <source>
        <dbReference type="ARBA" id="ARBA00044803"/>
    </source>
</evidence>
<dbReference type="Pfam" id="PF00596">
    <property type="entry name" value="Aldolase_II"/>
    <property type="match status" value="1"/>
</dbReference>
<organism evidence="13 14">
    <name type="scientific">Harenicola maris</name>
    <dbReference type="NCBI Taxonomy" id="2841044"/>
    <lineage>
        <taxon>Bacteria</taxon>
        <taxon>Pseudomonadati</taxon>
        <taxon>Pseudomonadota</taxon>
        <taxon>Alphaproteobacteria</taxon>
        <taxon>Rhodobacterales</taxon>
        <taxon>Paracoccaceae</taxon>
        <taxon>Harenicola</taxon>
    </lineage>
</organism>
<dbReference type="Gene3D" id="3.40.225.10">
    <property type="entry name" value="Class II aldolase/adducin N-terminal domain"/>
    <property type="match status" value="1"/>
</dbReference>
<comment type="catalytic activity">
    <reaction evidence="11">
        <text>3-dehydro-4-O-phospho-L-erythronate + H(+) = dihydroxyacetone phosphate + CO2</text>
        <dbReference type="Rhea" id="RHEA:52404"/>
        <dbReference type="ChEBI" id="CHEBI:15378"/>
        <dbReference type="ChEBI" id="CHEBI:16526"/>
        <dbReference type="ChEBI" id="CHEBI:57642"/>
        <dbReference type="ChEBI" id="CHEBI:136592"/>
        <dbReference type="EC" id="4.1.1.104"/>
    </reaction>
</comment>
<dbReference type="EMBL" id="JADQAZ010000003">
    <property type="protein sequence ID" value="MBT0959020.1"/>
    <property type="molecule type" value="Genomic_DNA"/>
</dbReference>
<proteinExistence type="inferred from homology"/>
<dbReference type="PANTHER" id="PTHR22789:SF0">
    <property type="entry name" value="3-OXO-TETRONATE 4-PHOSPHATE DECARBOXYLASE-RELATED"/>
    <property type="match status" value="1"/>
</dbReference>
<comment type="caution">
    <text evidence="13">The sequence shown here is derived from an EMBL/GenBank/DDBJ whole genome shotgun (WGS) entry which is preliminary data.</text>
</comment>
<gene>
    <name evidence="13" type="ORF">IV417_16655</name>
</gene>
<dbReference type="NCBIfam" id="NF043034">
    <property type="entry name" value="OxoTetrPhDc"/>
    <property type="match status" value="1"/>
</dbReference>
<name>A0AAP2G556_9RHOB</name>
<evidence type="ECO:0000256" key="5">
    <source>
        <dbReference type="ARBA" id="ARBA00023239"/>
    </source>
</evidence>
<keyword evidence="14" id="KW-1185">Reference proteome</keyword>
<evidence type="ECO:0000256" key="4">
    <source>
        <dbReference type="ARBA" id="ARBA00022833"/>
    </source>
</evidence>
<dbReference type="PANTHER" id="PTHR22789">
    <property type="entry name" value="FUCULOSE PHOSPHATE ALDOLASE"/>
    <property type="match status" value="1"/>
</dbReference>
<dbReference type="GO" id="GO:0046872">
    <property type="term" value="F:metal ion binding"/>
    <property type="evidence" value="ECO:0007669"/>
    <property type="project" value="UniProtKB-KW"/>
</dbReference>
<dbReference type="SUPFAM" id="SSF53639">
    <property type="entry name" value="AraD/HMP-PK domain-like"/>
    <property type="match status" value="1"/>
</dbReference>